<reference evidence="1 2" key="1">
    <citation type="submission" date="2016-10" db="EMBL/GenBank/DDBJ databases">
        <authorList>
            <person name="Varghese N."/>
            <person name="Submissions S."/>
        </authorList>
    </citation>
    <scope>NUCLEOTIDE SEQUENCE [LARGE SCALE GENOMIC DNA]</scope>
    <source>
        <strain evidence="1 2">DSM 21822</strain>
    </source>
</reference>
<protein>
    <recommendedName>
        <fullName evidence="3">Aspartate/glutamate racemase family protein</fullName>
    </recommendedName>
</protein>
<evidence type="ECO:0008006" key="3">
    <source>
        <dbReference type="Google" id="ProtNLM"/>
    </source>
</evidence>
<organism evidence="1 2">
    <name type="scientific">Neomesorhizobium albiziae</name>
    <dbReference type="NCBI Taxonomy" id="335020"/>
    <lineage>
        <taxon>Bacteria</taxon>
        <taxon>Pseudomonadati</taxon>
        <taxon>Pseudomonadota</taxon>
        <taxon>Alphaproteobacteria</taxon>
        <taxon>Hyphomicrobiales</taxon>
        <taxon>Phyllobacteriaceae</taxon>
        <taxon>Neomesorhizobium</taxon>
    </lineage>
</organism>
<dbReference type="AlphaFoldDB" id="A0A1I4FTF9"/>
<name>A0A1I4FTF9_9HYPH</name>
<dbReference type="RefSeq" id="WP_244622010.1">
    <property type="nucleotide sequence ID" value="NZ_BSPE01000041.1"/>
</dbReference>
<dbReference type="Proteomes" id="UP000323300">
    <property type="component" value="Unassembled WGS sequence"/>
</dbReference>
<evidence type="ECO:0000313" key="2">
    <source>
        <dbReference type="Proteomes" id="UP000323300"/>
    </source>
</evidence>
<dbReference type="EMBL" id="FOSL01000059">
    <property type="protein sequence ID" value="SFL21114.1"/>
    <property type="molecule type" value="Genomic_DNA"/>
</dbReference>
<accession>A0A1I4FTF9</accession>
<evidence type="ECO:0000313" key="1">
    <source>
        <dbReference type="EMBL" id="SFL21114.1"/>
    </source>
</evidence>
<keyword evidence="2" id="KW-1185">Reference proteome</keyword>
<sequence>MTTPLLGILELERGTMKSTPLPGGLTNPSTFSVPLILETVDGAWADRVIAGDPALEPAYIAAAKRLVERGATAITANCGFAIRHQSAVAAAVDVPVVMSSLLMLPMLLRQLPPQSKLAVLTADSTKCDDDVLGLHGSPERDRVVVAGIEGGTLLRNEMVRPPIPTTFAEIEEDVRGAVARLLRDVPDVSMMLFECTAFPLVTDAIRKSTEVPIYDVVDLCRLTLASVSKLQ</sequence>
<proteinExistence type="predicted"/>
<gene>
    <name evidence="1" type="ORF">SAMN04488498_1594</name>
</gene>